<dbReference type="PROSITE" id="PS00523">
    <property type="entry name" value="SULFATASE_1"/>
    <property type="match status" value="1"/>
</dbReference>
<gene>
    <name evidence="5" type="ORF">D1013_11420</name>
</gene>
<evidence type="ECO:0000256" key="1">
    <source>
        <dbReference type="ARBA" id="ARBA00008779"/>
    </source>
</evidence>
<feature type="domain" description="N-sulphoglucosamine sulphohydrolase C-terminal" evidence="4">
    <location>
        <begin position="338"/>
        <end position="500"/>
    </location>
</feature>
<dbReference type="InterPro" id="IPR032506">
    <property type="entry name" value="SGSH_C"/>
</dbReference>
<evidence type="ECO:0000256" key="3">
    <source>
        <dbReference type="SAM" id="SignalP"/>
    </source>
</evidence>
<name>A0A3G2L6Y2_9FLAO</name>
<keyword evidence="2" id="KW-0378">Hydrolase</keyword>
<dbReference type="InterPro" id="IPR017850">
    <property type="entry name" value="Alkaline_phosphatase_core_sf"/>
</dbReference>
<feature type="signal peptide" evidence="3">
    <location>
        <begin position="1"/>
        <end position="19"/>
    </location>
</feature>
<protein>
    <submittedName>
        <fullName evidence="5">DUF4976 domain-containing protein</fullName>
    </submittedName>
</protein>
<sequence length="525" mass="61026">MISKKISLLSLFACFFAFQKSVSQTETKKPNILFILSDDHTSQSWGIYGGILKDYVKNDQIKRLADEGAVLNNAFCTNSICTPSRGSILTGQYSHINQVYTLNEPLPDGHPNVARTLSENGYQTAIIGKWHLVGQPQGFDYFNVLPGQGRYWDPILKTKEDWKDGHNSSAGKEYKGFSTDVITDLTIEHLKKRDDKKPFLMFCNFKATHEPFDYPERFESLYENEEIPEPESLYDFGPETTGRTFIGQKLEKLGNRWDSATKDPENWWTTYPGLPYPLDGMDSIQKRKKIYQKLVKDFMRCGAAINDNIGRLLDFLEEEGIADNTIVVYTADQGYFLGEHGFFDKRMIYEESLRMPFVIRYPKEIRGGQRIDDIILNIDFPALLADYAGIKQPGYMQGRSFRNNLKGNTPEDWRSQMYYRYWLHHPERPSHFGIRNERYKLAFFYGQPLNKKGTSETTTEPAWEFFDLQKDPKELHNAINEEEYKPIIATMKKALIEERKKYRDTDEQYPEMRDILKDAKLTVVD</sequence>
<dbReference type="AlphaFoldDB" id="A0A3G2L6Y2"/>
<dbReference type="SUPFAM" id="SSF53649">
    <property type="entry name" value="Alkaline phosphatase-like"/>
    <property type="match status" value="1"/>
</dbReference>
<accession>A0A3G2L6Y2</accession>
<comment type="similarity">
    <text evidence="1">Belongs to the sulfatase family.</text>
</comment>
<keyword evidence="3" id="KW-0732">Signal</keyword>
<reference evidence="5 6" key="1">
    <citation type="submission" date="2018-08" db="EMBL/GenBank/DDBJ databases">
        <title>The reduced genetic potential of extracellular carbohydrate catabolism in Euzebyella marina RN62, a Flavobacteriia bacterium isolated from the hadal water.</title>
        <authorList>
            <person name="Xue C."/>
        </authorList>
    </citation>
    <scope>NUCLEOTIDE SEQUENCE [LARGE SCALE GENOMIC DNA]</scope>
    <source>
        <strain evidence="5 6">RN62</strain>
    </source>
</reference>
<dbReference type="InterPro" id="IPR024607">
    <property type="entry name" value="Sulfatase_CS"/>
</dbReference>
<feature type="chain" id="PRO_5018230055" evidence="3">
    <location>
        <begin position="20"/>
        <end position="525"/>
    </location>
</feature>
<organism evidence="5 6">
    <name type="scientific">Euzebyella marina</name>
    <dbReference type="NCBI Taxonomy" id="1761453"/>
    <lineage>
        <taxon>Bacteria</taxon>
        <taxon>Pseudomonadati</taxon>
        <taxon>Bacteroidota</taxon>
        <taxon>Flavobacteriia</taxon>
        <taxon>Flavobacteriales</taxon>
        <taxon>Flavobacteriaceae</taxon>
        <taxon>Euzebyella</taxon>
    </lineage>
</organism>
<dbReference type="PANTHER" id="PTHR43108:SF6">
    <property type="entry name" value="N-SULPHOGLUCOSAMINE SULPHOHYDROLASE"/>
    <property type="match status" value="1"/>
</dbReference>
<evidence type="ECO:0000256" key="2">
    <source>
        <dbReference type="ARBA" id="ARBA00022801"/>
    </source>
</evidence>
<keyword evidence="6" id="KW-1185">Reference proteome</keyword>
<dbReference type="Pfam" id="PF16347">
    <property type="entry name" value="SGSH_C"/>
    <property type="match status" value="1"/>
</dbReference>
<evidence type="ECO:0000313" key="6">
    <source>
        <dbReference type="Proteomes" id="UP000276309"/>
    </source>
</evidence>
<evidence type="ECO:0000313" key="5">
    <source>
        <dbReference type="EMBL" id="AYN67943.1"/>
    </source>
</evidence>
<dbReference type="KEGG" id="emar:D1013_11420"/>
<dbReference type="EMBL" id="CP032050">
    <property type="protein sequence ID" value="AYN67943.1"/>
    <property type="molecule type" value="Genomic_DNA"/>
</dbReference>
<dbReference type="CDD" id="cd16031">
    <property type="entry name" value="G6S_like"/>
    <property type="match status" value="1"/>
</dbReference>
<proteinExistence type="inferred from homology"/>
<dbReference type="OrthoDB" id="9789742at2"/>
<evidence type="ECO:0000259" key="4">
    <source>
        <dbReference type="Pfam" id="PF16347"/>
    </source>
</evidence>
<dbReference type="GO" id="GO:0016787">
    <property type="term" value="F:hydrolase activity"/>
    <property type="evidence" value="ECO:0007669"/>
    <property type="project" value="UniProtKB-KW"/>
</dbReference>
<dbReference type="Gene3D" id="3.40.720.10">
    <property type="entry name" value="Alkaline Phosphatase, subunit A"/>
    <property type="match status" value="1"/>
</dbReference>
<dbReference type="Proteomes" id="UP000276309">
    <property type="component" value="Chromosome"/>
</dbReference>
<dbReference type="PROSITE" id="PS00149">
    <property type="entry name" value="SULFATASE_2"/>
    <property type="match status" value="1"/>
</dbReference>
<dbReference type="PANTHER" id="PTHR43108">
    <property type="entry name" value="N-ACETYLGLUCOSAMINE-6-SULFATASE FAMILY MEMBER"/>
    <property type="match status" value="1"/>
</dbReference>